<keyword evidence="4 13" id="KW-0716">Sensory transduction</keyword>
<dbReference type="OMA" id="VISYEFC"/>
<evidence type="ECO:0000313" key="16">
    <source>
        <dbReference type="Proteomes" id="UP000694399"/>
    </source>
</evidence>
<dbReference type="SMART" id="SM01381">
    <property type="entry name" value="7TM_GPCR_Srsx"/>
    <property type="match status" value="1"/>
</dbReference>
<keyword evidence="8 12" id="KW-0297">G-protein coupled receptor</keyword>
<dbReference type="GO" id="GO:0004930">
    <property type="term" value="F:G protein-coupled receptor activity"/>
    <property type="evidence" value="ECO:0007669"/>
    <property type="project" value="UniProtKB-KW"/>
</dbReference>
<evidence type="ECO:0000256" key="7">
    <source>
        <dbReference type="ARBA" id="ARBA00022989"/>
    </source>
</evidence>
<protein>
    <recommendedName>
        <fullName evidence="13">Olfactory receptor</fullName>
    </recommendedName>
</protein>
<dbReference type="PANTHER" id="PTHR26453">
    <property type="entry name" value="OLFACTORY RECEPTOR"/>
    <property type="match status" value="1"/>
</dbReference>
<dbReference type="InterPro" id="IPR017452">
    <property type="entry name" value="GPCR_Rhodpsn_7TM"/>
</dbReference>
<dbReference type="PROSITE" id="PS00237">
    <property type="entry name" value="G_PROTEIN_RECEP_F1_1"/>
    <property type="match status" value="1"/>
</dbReference>
<keyword evidence="10 12" id="KW-0675">Receptor</keyword>
<evidence type="ECO:0000259" key="14">
    <source>
        <dbReference type="PROSITE" id="PS50262"/>
    </source>
</evidence>
<evidence type="ECO:0000256" key="1">
    <source>
        <dbReference type="ARBA" id="ARBA00003929"/>
    </source>
</evidence>
<dbReference type="Pfam" id="PF13853">
    <property type="entry name" value="7tm_4"/>
    <property type="match status" value="1"/>
</dbReference>
<comment type="similarity">
    <text evidence="12">Belongs to the G-protein coupled receptor 1 family.</text>
</comment>
<dbReference type="FunFam" id="1.20.1070.10:FF:000005">
    <property type="entry name" value="Olfactory receptor"/>
    <property type="match status" value="1"/>
</dbReference>
<feature type="transmembrane region" description="Helical" evidence="13">
    <location>
        <begin position="115"/>
        <end position="139"/>
    </location>
</feature>
<evidence type="ECO:0000256" key="8">
    <source>
        <dbReference type="ARBA" id="ARBA00023040"/>
    </source>
</evidence>
<keyword evidence="16" id="KW-1185">Reference proteome</keyword>
<proteinExistence type="inferred from homology"/>
<feature type="transmembrane region" description="Helical" evidence="13">
    <location>
        <begin position="46"/>
        <end position="70"/>
    </location>
</feature>
<dbReference type="Gene3D" id="1.20.1070.10">
    <property type="entry name" value="Rhodopsin 7-helix transmembrane proteins"/>
    <property type="match status" value="1"/>
</dbReference>
<keyword evidence="9 13" id="KW-0472">Membrane</keyword>
<keyword evidence="5 12" id="KW-0812">Transmembrane</keyword>
<feature type="transmembrane region" description="Helical" evidence="13">
    <location>
        <begin position="291"/>
        <end position="310"/>
    </location>
</feature>
<evidence type="ECO:0000313" key="15">
    <source>
        <dbReference type="Ensembl" id="ENSPLOP00000012598.1"/>
    </source>
</evidence>
<dbReference type="GeneTree" id="ENSGT01140000282496"/>
<organism evidence="15 16">
    <name type="scientific">Panthera leo</name>
    <name type="common">Lion</name>
    <dbReference type="NCBI Taxonomy" id="9689"/>
    <lineage>
        <taxon>Eukaryota</taxon>
        <taxon>Metazoa</taxon>
        <taxon>Chordata</taxon>
        <taxon>Craniata</taxon>
        <taxon>Vertebrata</taxon>
        <taxon>Euteleostomi</taxon>
        <taxon>Mammalia</taxon>
        <taxon>Eutheria</taxon>
        <taxon>Laurasiatheria</taxon>
        <taxon>Carnivora</taxon>
        <taxon>Feliformia</taxon>
        <taxon>Felidae</taxon>
        <taxon>Pantherinae</taxon>
        <taxon>Panthera</taxon>
    </lineage>
</organism>
<feature type="domain" description="G-protein coupled receptors family 1 profile" evidence="14">
    <location>
        <begin position="60"/>
        <end position="308"/>
    </location>
</feature>
<evidence type="ECO:0000256" key="11">
    <source>
        <dbReference type="ARBA" id="ARBA00023224"/>
    </source>
</evidence>
<evidence type="ECO:0000256" key="10">
    <source>
        <dbReference type="ARBA" id="ARBA00023170"/>
    </source>
</evidence>
<comment type="function">
    <text evidence="1">Putative odorant or sperm cell receptor.</text>
</comment>
<dbReference type="PRINTS" id="PR00237">
    <property type="entry name" value="GPCRRHODOPSN"/>
</dbReference>
<feature type="transmembrane region" description="Helical" evidence="13">
    <location>
        <begin position="151"/>
        <end position="170"/>
    </location>
</feature>
<feature type="transmembrane region" description="Helical" evidence="13">
    <location>
        <begin position="76"/>
        <end position="94"/>
    </location>
</feature>
<comment type="subcellular location">
    <subcellularLocation>
        <location evidence="2 13">Cell membrane</location>
        <topology evidence="2 13">Multi-pass membrane protein</topology>
    </subcellularLocation>
</comment>
<keyword evidence="11 12" id="KW-0807">Transducer</keyword>
<dbReference type="SUPFAM" id="SSF81321">
    <property type="entry name" value="Family A G protein-coupled receptor-like"/>
    <property type="match status" value="1"/>
</dbReference>
<feature type="transmembrane region" description="Helical" evidence="13">
    <location>
        <begin position="255"/>
        <end position="279"/>
    </location>
</feature>
<dbReference type="AlphaFoldDB" id="A0A8C8X5F9"/>
<evidence type="ECO:0000256" key="4">
    <source>
        <dbReference type="ARBA" id="ARBA00022606"/>
    </source>
</evidence>
<dbReference type="PRINTS" id="PR00245">
    <property type="entry name" value="OLFACTORYR"/>
</dbReference>
<evidence type="ECO:0000256" key="6">
    <source>
        <dbReference type="ARBA" id="ARBA00022725"/>
    </source>
</evidence>
<evidence type="ECO:0000256" key="9">
    <source>
        <dbReference type="ARBA" id="ARBA00023136"/>
    </source>
</evidence>
<dbReference type="GO" id="GO:0004984">
    <property type="term" value="F:olfactory receptor activity"/>
    <property type="evidence" value="ECO:0007669"/>
    <property type="project" value="InterPro"/>
</dbReference>
<dbReference type="GO" id="GO:0005886">
    <property type="term" value="C:plasma membrane"/>
    <property type="evidence" value="ECO:0007669"/>
    <property type="project" value="UniProtKB-SubCell"/>
</dbReference>
<reference evidence="15" key="2">
    <citation type="submission" date="2025-09" db="UniProtKB">
        <authorList>
            <consortium name="Ensembl"/>
        </authorList>
    </citation>
    <scope>IDENTIFICATION</scope>
</reference>
<dbReference type="PROSITE" id="PS50262">
    <property type="entry name" value="G_PROTEIN_RECEP_F1_2"/>
    <property type="match status" value="1"/>
</dbReference>
<evidence type="ECO:0000256" key="2">
    <source>
        <dbReference type="ARBA" id="ARBA00004651"/>
    </source>
</evidence>
<dbReference type="Ensembl" id="ENSPLOT00000013997.1">
    <property type="protein sequence ID" value="ENSPLOP00000012598.1"/>
    <property type="gene ID" value="ENSPLOG00000009276.1"/>
</dbReference>
<evidence type="ECO:0000256" key="5">
    <source>
        <dbReference type="ARBA" id="ARBA00022692"/>
    </source>
</evidence>
<evidence type="ECO:0000256" key="3">
    <source>
        <dbReference type="ARBA" id="ARBA00022475"/>
    </source>
</evidence>
<dbReference type="InterPro" id="IPR000276">
    <property type="entry name" value="GPCR_Rhodpsn"/>
</dbReference>
<dbReference type="InterPro" id="IPR000725">
    <property type="entry name" value="Olfact_rcpt"/>
</dbReference>
<evidence type="ECO:0000256" key="12">
    <source>
        <dbReference type="RuleBase" id="RU000688"/>
    </source>
</evidence>
<reference evidence="15" key="1">
    <citation type="submission" date="2025-08" db="UniProtKB">
        <authorList>
            <consortium name="Ensembl"/>
        </authorList>
    </citation>
    <scope>IDENTIFICATION</scope>
</reference>
<accession>A0A8C8X5F9</accession>
<name>A0A8C8X5F9_PANLE</name>
<evidence type="ECO:0000256" key="13">
    <source>
        <dbReference type="RuleBase" id="RU363047"/>
    </source>
</evidence>
<sequence>MWGLQSSYLNSISIFATLMSLTNSLNTITELVLVGFSNHPQAEIPLFFLFSVVYLVNLFGNIALIILVAIDSCLQTPMYFFLCHLAFLNIFYTTSVVPKMLFNLLASKKVISYEFCLAQTYISLLMGAAECIILAIMALDRYVAICDPLRYLLIMNWSMCVQLILGAWTISFFASVVPLYFTILPLCGPYIVDHIFCEVPVLLHMLCADTSLQETMMVIGASGTLLLPFFLITLSYLRILVAVMRMHSTEGRKKAFSTCSSHLTVVTVYYGTGIFMYMRPKSLYSAEGDKLISLFYAVINPALNPLIYSLRNKEVNGALKRVLERWPVSQAFF</sequence>
<dbReference type="CDD" id="cd15431">
    <property type="entry name" value="7tmA_OR13H-like"/>
    <property type="match status" value="1"/>
</dbReference>
<keyword evidence="7 13" id="KW-1133">Transmembrane helix</keyword>
<dbReference type="Proteomes" id="UP000694399">
    <property type="component" value="Unassembled WGS sequence"/>
</dbReference>
<gene>
    <name evidence="15" type="primary">LOC122229634</name>
</gene>
<feature type="transmembrane region" description="Helical" evidence="13">
    <location>
        <begin position="216"/>
        <end position="243"/>
    </location>
</feature>
<keyword evidence="6 13" id="KW-0552">Olfaction</keyword>
<keyword evidence="3 13" id="KW-1003">Cell membrane</keyword>